<evidence type="ECO:0008006" key="8">
    <source>
        <dbReference type="Google" id="ProtNLM"/>
    </source>
</evidence>
<comment type="caution">
    <text evidence="6">The sequence shown here is derived from an EMBL/GenBank/DDBJ whole genome shotgun (WGS) entry which is preliminary data.</text>
</comment>
<comment type="subcellular location">
    <subcellularLocation>
        <location evidence="1">Nucleus</location>
    </subcellularLocation>
</comment>
<gene>
    <name evidence="6" type="ORF">DIURU_002484</name>
</gene>
<dbReference type="OMA" id="IELWISY"/>
<dbReference type="SUPFAM" id="SSF48452">
    <property type="entry name" value="TPR-like"/>
    <property type="match status" value="1"/>
</dbReference>
<dbReference type="SMART" id="SM00386">
    <property type="entry name" value="HAT"/>
    <property type="match status" value="4"/>
</dbReference>
<reference evidence="6 7" key="1">
    <citation type="submission" date="2019-07" db="EMBL/GenBank/DDBJ databases">
        <title>Genome assembly of two rare yeast pathogens: Diutina rugosa and Trichomonascus ciferrii.</title>
        <authorList>
            <person name="Mixao V."/>
            <person name="Saus E."/>
            <person name="Hansen A."/>
            <person name="Lass-Flor C."/>
            <person name="Gabaldon T."/>
        </authorList>
    </citation>
    <scope>NUCLEOTIDE SEQUENCE [LARGE SCALE GENOMIC DNA]</scope>
    <source>
        <strain evidence="6 7">CBS 613</strain>
    </source>
</reference>
<evidence type="ECO:0000313" key="6">
    <source>
        <dbReference type="EMBL" id="KAA8903322.1"/>
    </source>
</evidence>
<dbReference type="Pfam" id="PF23240">
    <property type="entry name" value="HAT_PRP39_N"/>
    <property type="match status" value="1"/>
</dbReference>
<dbReference type="VEuPathDB" id="FungiDB:DIURU_002484"/>
<dbReference type="OrthoDB" id="10265668at2759"/>
<keyword evidence="2" id="KW-0507">mRNA processing</keyword>
<evidence type="ECO:0000256" key="5">
    <source>
        <dbReference type="ARBA" id="ARBA00023242"/>
    </source>
</evidence>
<evidence type="ECO:0000313" key="7">
    <source>
        <dbReference type="Proteomes" id="UP000449547"/>
    </source>
</evidence>
<dbReference type="InterPro" id="IPR003107">
    <property type="entry name" value="HAT"/>
</dbReference>
<sequence>MDPSSTELEWIAASTALLRSPDDLELWKKLTQVSSDKLTKASPAQDVALARQSYDSLLERFPLLYNYWIQYAELELRIGNTKRAESVYRQGLGKLSYCVELWVTFLEFKVSTLTNNLDELFEMFEMARGKIGYHYHAYEFYRLYLDFLQHYGFEKQYYVLLRIVLEVPLYHYSYFFKKWFDTIARFNQLEGTDREHLLNLVVPASEMEKAKRFDNKQLVMYLKKYFVDMYIATQFRVFEVYPLEKELDRPYFDVAPLSKQQLDAWEAYTTFVELRSTSEAAITLAYERAVVATASYPQLWHQYLRWTKSRQRRMQILRRAMRYCRDPVFVVKLADEYAQRQQFLAARDVVVEAIAHSSDVPFMWYESLLSLEWSMSAKDKDAESYWRGIFEEIIATTNSDYWFIHMLNYSVSKETKFAILEHYAADFGSRPLYQRARSTLDGPPAPPTYDEMIAKYL</sequence>
<keyword evidence="5" id="KW-0539">Nucleus</keyword>
<name>A0A642URT5_DIURU</name>
<dbReference type="InterPro" id="IPR059164">
    <property type="entry name" value="HAT_PRP39_C"/>
</dbReference>
<keyword evidence="3" id="KW-0677">Repeat</keyword>
<dbReference type="GO" id="GO:0000243">
    <property type="term" value="C:commitment complex"/>
    <property type="evidence" value="ECO:0007669"/>
    <property type="project" value="TreeGrafter"/>
</dbReference>
<dbReference type="GO" id="GO:0030627">
    <property type="term" value="F:pre-mRNA 5'-splice site binding"/>
    <property type="evidence" value="ECO:0007669"/>
    <property type="project" value="TreeGrafter"/>
</dbReference>
<dbReference type="InterPro" id="IPR011990">
    <property type="entry name" value="TPR-like_helical_dom_sf"/>
</dbReference>
<dbReference type="GO" id="GO:0071004">
    <property type="term" value="C:U2-type prespliceosome"/>
    <property type="evidence" value="ECO:0007669"/>
    <property type="project" value="TreeGrafter"/>
</dbReference>
<accession>A0A642URT5</accession>
<evidence type="ECO:0000256" key="4">
    <source>
        <dbReference type="ARBA" id="ARBA00023187"/>
    </source>
</evidence>
<dbReference type="EMBL" id="SWFT01000069">
    <property type="protein sequence ID" value="KAA8903322.1"/>
    <property type="molecule type" value="Genomic_DNA"/>
</dbReference>
<dbReference type="GeneID" id="54781135"/>
<dbReference type="GO" id="GO:0005685">
    <property type="term" value="C:U1 snRNP"/>
    <property type="evidence" value="ECO:0007669"/>
    <property type="project" value="TreeGrafter"/>
</dbReference>
<dbReference type="Pfam" id="PF23241">
    <property type="entry name" value="HAT_PRP39_C"/>
    <property type="match status" value="1"/>
</dbReference>
<dbReference type="PANTHER" id="PTHR17204">
    <property type="entry name" value="PRE-MRNA PROCESSING PROTEIN PRP39-RELATED"/>
    <property type="match status" value="1"/>
</dbReference>
<dbReference type="PANTHER" id="PTHR17204:SF23">
    <property type="entry name" value="U1 SMALL NUCLEAR RIBONUCLEOPROTEIN COMPONENT PRP42"/>
    <property type="match status" value="1"/>
</dbReference>
<keyword evidence="4" id="KW-0508">mRNA splicing</keyword>
<dbReference type="RefSeq" id="XP_034012736.1">
    <property type="nucleotide sequence ID" value="XM_034155140.1"/>
</dbReference>
<protein>
    <recommendedName>
        <fullName evidence="8">Suppressor of forked domain-containing protein</fullName>
    </recommendedName>
</protein>
<dbReference type="GO" id="GO:0000395">
    <property type="term" value="P:mRNA 5'-splice site recognition"/>
    <property type="evidence" value="ECO:0007669"/>
    <property type="project" value="TreeGrafter"/>
</dbReference>
<evidence type="ECO:0000256" key="2">
    <source>
        <dbReference type="ARBA" id="ARBA00022664"/>
    </source>
</evidence>
<dbReference type="Gene3D" id="1.25.40.10">
    <property type="entry name" value="Tetratricopeptide repeat domain"/>
    <property type="match status" value="2"/>
</dbReference>
<evidence type="ECO:0000256" key="1">
    <source>
        <dbReference type="ARBA" id="ARBA00004123"/>
    </source>
</evidence>
<evidence type="ECO:0000256" key="3">
    <source>
        <dbReference type="ARBA" id="ARBA00022737"/>
    </source>
</evidence>
<dbReference type="Proteomes" id="UP000449547">
    <property type="component" value="Unassembled WGS sequence"/>
</dbReference>
<dbReference type="AlphaFoldDB" id="A0A642URT5"/>
<organism evidence="6 7">
    <name type="scientific">Diutina rugosa</name>
    <name type="common">Yeast</name>
    <name type="synonym">Candida rugosa</name>
    <dbReference type="NCBI Taxonomy" id="5481"/>
    <lineage>
        <taxon>Eukaryota</taxon>
        <taxon>Fungi</taxon>
        <taxon>Dikarya</taxon>
        <taxon>Ascomycota</taxon>
        <taxon>Saccharomycotina</taxon>
        <taxon>Pichiomycetes</taxon>
        <taxon>Debaryomycetaceae</taxon>
        <taxon>Diutina</taxon>
    </lineage>
</organism>
<keyword evidence="7" id="KW-1185">Reference proteome</keyword>
<proteinExistence type="predicted"/>